<dbReference type="Gene3D" id="1.10.390.10">
    <property type="entry name" value="Neutral Protease Domain 2"/>
    <property type="match status" value="1"/>
</dbReference>
<dbReference type="FunFam" id="1.10.390.10:FF:000003">
    <property type="entry name" value="Leukotriene A(4) hydrolase"/>
    <property type="match status" value="1"/>
</dbReference>
<gene>
    <name evidence="13" type="ORF">BpHYR1_005634</name>
</gene>
<feature type="binding site" evidence="11">
    <location>
        <position position="298"/>
    </location>
    <ligand>
        <name>Zn(2+)</name>
        <dbReference type="ChEBI" id="CHEBI:29105"/>
        <note>catalytic</note>
    </ligand>
</feature>
<dbReference type="InterPro" id="IPR016024">
    <property type="entry name" value="ARM-type_fold"/>
</dbReference>
<evidence type="ECO:0000259" key="12">
    <source>
        <dbReference type="SMART" id="SM01263"/>
    </source>
</evidence>
<dbReference type="SUPFAM" id="SSF48371">
    <property type="entry name" value="ARM repeat"/>
    <property type="match status" value="1"/>
</dbReference>
<dbReference type="FunFam" id="2.60.40.1730:FF:000004">
    <property type="entry name" value="Leukotriene A(4) hydrolase"/>
    <property type="match status" value="1"/>
</dbReference>
<dbReference type="Gene3D" id="2.60.40.1730">
    <property type="entry name" value="tricorn interacting facor f3 domain"/>
    <property type="match status" value="1"/>
</dbReference>
<feature type="binding site" evidence="10">
    <location>
        <begin position="140"/>
        <end position="142"/>
    </location>
    <ligand>
        <name>a peptide</name>
        <dbReference type="ChEBI" id="CHEBI:60466"/>
    </ligand>
</feature>
<keyword evidence="7 11" id="KW-0862">Zinc</keyword>
<dbReference type="Proteomes" id="UP000276133">
    <property type="component" value="Unassembled WGS sequence"/>
</dbReference>
<protein>
    <submittedName>
        <fullName evidence="13">Leukotriene A-4 hydrolase</fullName>
    </submittedName>
</protein>
<dbReference type="PANTHER" id="PTHR45726">
    <property type="entry name" value="LEUKOTRIENE A-4 HYDROLASE"/>
    <property type="match status" value="1"/>
</dbReference>
<dbReference type="SMART" id="SM01263">
    <property type="entry name" value="Leuk-A4-hydro_C"/>
    <property type="match status" value="1"/>
</dbReference>
<feature type="active site" description="Proton donor" evidence="9">
    <location>
        <position position="387"/>
    </location>
</feature>
<evidence type="ECO:0000256" key="2">
    <source>
        <dbReference type="ARBA" id="ARBA00010136"/>
    </source>
</evidence>
<feature type="binding site" evidence="11">
    <location>
        <position position="302"/>
    </location>
    <ligand>
        <name>Zn(2+)</name>
        <dbReference type="ChEBI" id="CHEBI:29105"/>
        <note>catalytic</note>
    </ligand>
</feature>
<keyword evidence="4" id="KW-0645">Protease</keyword>
<dbReference type="Pfam" id="PF17900">
    <property type="entry name" value="Peptidase_M1_N"/>
    <property type="match status" value="1"/>
</dbReference>
<dbReference type="GO" id="GO:0008270">
    <property type="term" value="F:zinc ion binding"/>
    <property type="evidence" value="ECO:0007669"/>
    <property type="project" value="InterPro"/>
</dbReference>
<dbReference type="AlphaFoldDB" id="A0A3M7RZN0"/>
<dbReference type="STRING" id="10195.A0A3M7RZN0"/>
<dbReference type="GO" id="GO:0004177">
    <property type="term" value="F:aminopeptidase activity"/>
    <property type="evidence" value="ECO:0007669"/>
    <property type="project" value="TreeGrafter"/>
</dbReference>
<comment type="caution">
    <text evidence="13">The sequence shown here is derived from an EMBL/GenBank/DDBJ whole genome shotgun (WGS) entry which is preliminary data.</text>
</comment>
<dbReference type="Pfam" id="PF01433">
    <property type="entry name" value="Peptidase_M1"/>
    <property type="match status" value="1"/>
</dbReference>
<dbReference type="InterPro" id="IPR038502">
    <property type="entry name" value="M1_LTA-4_hydro/amino_C_sf"/>
</dbReference>
<keyword evidence="8" id="KW-0482">Metalloprotease</keyword>
<evidence type="ECO:0000256" key="11">
    <source>
        <dbReference type="PIRSR" id="PIRSR634015-3"/>
    </source>
</evidence>
<evidence type="ECO:0000256" key="9">
    <source>
        <dbReference type="PIRSR" id="PIRSR634015-1"/>
    </source>
</evidence>
<dbReference type="PANTHER" id="PTHR45726:SF3">
    <property type="entry name" value="LEUKOTRIENE A-4 HYDROLASE"/>
    <property type="match status" value="1"/>
</dbReference>
<evidence type="ECO:0000256" key="4">
    <source>
        <dbReference type="ARBA" id="ARBA00022670"/>
    </source>
</evidence>
<sequence>MTLKIYRDPSSASNPHLFFTKHVTIDWTIDFNRQVLSGYCILHLVANETPAKSSDFIILDTREINVKNVSFEDLKLNFEFGEKNFVGQPLKISLSNIPNLDSIKELALKIEYETSRDASALQWFEPKTTLGKKYPYLFSQCQAIHARSILPCQDTPMVKFTYEASVSVQKPLTVLMSAINTGKEETSETIRHKFAQNIKIPSYLIAIVSGDLVSSDLGPISRVWTEREMIERCAWEFADVDKMVKEAESLAGEYVWGRYDILVLPPTFPYGGMENPCLTFVTPTLIAGDRSLVSVIQHEIAHSWTGNLVTNCSWEHFWLNEGFTKFLENKLVGINQKSELFRQFECIDGWRCLVEAVKDFGDKSPLTQLVCPLDQVDPDDAFSSIPYEKGHSLLFYLEQILGGTEVFNKYLRAHIERFKGLSIDTNDWKQFLYEYFSDKVYFPTNCFKKFQRSSFEFKSGELAVDWNAWLNTPGMPPVVLKFDETLANQVKNLTEKLTNEEIVEKETIFDKFSSDQKRELVSQLLNQEPLSCSKIDSLNKYYKFGETQNSEILFRWIRLCIKAKWEPILQPALKFVTDQGRMKFTRPVYKDLYAWNFSRQAAIDTFLKERDCMHKTTASLVAKDLNISS</sequence>
<comment type="cofactor">
    <cofactor evidence="11">
        <name>Zn(2+)</name>
        <dbReference type="ChEBI" id="CHEBI:29105"/>
    </cofactor>
    <text evidence="11">Binds 1 zinc ion per subunit.</text>
</comment>
<dbReference type="InterPro" id="IPR027268">
    <property type="entry name" value="Peptidase_M4/M1_CTD_sf"/>
</dbReference>
<dbReference type="InterPro" id="IPR015211">
    <property type="entry name" value="Peptidase_M1_C"/>
</dbReference>
<dbReference type="SUPFAM" id="SSF55486">
    <property type="entry name" value="Metalloproteases ('zincins'), catalytic domain"/>
    <property type="match status" value="1"/>
</dbReference>
<dbReference type="PRINTS" id="PR00756">
    <property type="entry name" value="ALADIPTASE"/>
</dbReference>
<evidence type="ECO:0000256" key="3">
    <source>
        <dbReference type="ARBA" id="ARBA00022490"/>
    </source>
</evidence>
<feature type="binding site" evidence="10">
    <location>
        <begin position="581"/>
        <end position="583"/>
    </location>
    <ligand>
        <name>a peptide</name>
        <dbReference type="ChEBI" id="CHEBI:60466"/>
    </ligand>
</feature>
<evidence type="ECO:0000256" key="1">
    <source>
        <dbReference type="ARBA" id="ARBA00004496"/>
    </source>
</evidence>
<dbReference type="Pfam" id="PF09127">
    <property type="entry name" value="Leuk-A4-hydro_C"/>
    <property type="match status" value="1"/>
</dbReference>
<evidence type="ECO:0000256" key="10">
    <source>
        <dbReference type="PIRSR" id="PIRSR634015-2"/>
    </source>
</evidence>
<dbReference type="InterPro" id="IPR045357">
    <property type="entry name" value="Aminopeptidase_N-like_N"/>
</dbReference>
<dbReference type="GO" id="GO:0008237">
    <property type="term" value="F:metallopeptidase activity"/>
    <property type="evidence" value="ECO:0007669"/>
    <property type="project" value="UniProtKB-KW"/>
</dbReference>
<feature type="binding site" evidence="10">
    <location>
        <begin position="269"/>
        <end position="274"/>
    </location>
    <ligand>
        <name>a peptide</name>
        <dbReference type="ChEBI" id="CHEBI:60466"/>
    </ligand>
</feature>
<dbReference type="GO" id="GO:0005829">
    <property type="term" value="C:cytosol"/>
    <property type="evidence" value="ECO:0007669"/>
    <property type="project" value="TreeGrafter"/>
</dbReference>
<feature type="active site" description="Proton acceptor" evidence="9">
    <location>
        <position position="299"/>
    </location>
</feature>
<evidence type="ECO:0000313" key="13">
    <source>
        <dbReference type="EMBL" id="RNA29021.1"/>
    </source>
</evidence>
<accession>A0A3M7RZN0</accession>
<dbReference type="GO" id="GO:0043171">
    <property type="term" value="P:peptide catabolic process"/>
    <property type="evidence" value="ECO:0007669"/>
    <property type="project" value="TreeGrafter"/>
</dbReference>
<feature type="domain" description="Peptidase M1 leukotriene A4 hydrolase/aminopeptidase C-terminal" evidence="12">
    <location>
        <begin position="485"/>
        <end position="625"/>
    </location>
</feature>
<evidence type="ECO:0000256" key="6">
    <source>
        <dbReference type="ARBA" id="ARBA00022801"/>
    </source>
</evidence>
<dbReference type="FunFam" id="3.30.2010.30:FF:000001">
    <property type="entry name" value="Leukotriene A(4) hydrolase"/>
    <property type="match status" value="1"/>
</dbReference>
<evidence type="ECO:0000256" key="8">
    <source>
        <dbReference type="ARBA" id="ARBA00023049"/>
    </source>
</evidence>
<evidence type="ECO:0000256" key="5">
    <source>
        <dbReference type="ARBA" id="ARBA00022723"/>
    </source>
</evidence>
<dbReference type="GO" id="GO:0004301">
    <property type="term" value="F:epoxide hydrolase activity"/>
    <property type="evidence" value="ECO:0007669"/>
    <property type="project" value="TreeGrafter"/>
</dbReference>
<dbReference type="EMBL" id="REGN01002297">
    <property type="protein sequence ID" value="RNA29021.1"/>
    <property type="molecule type" value="Genomic_DNA"/>
</dbReference>
<evidence type="ECO:0000313" key="14">
    <source>
        <dbReference type="Proteomes" id="UP000276133"/>
    </source>
</evidence>
<comment type="subcellular location">
    <subcellularLocation>
        <location evidence="1">Cytoplasm</location>
    </subcellularLocation>
</comment>
<reference evidence="13 14" key="1">
    <citation type="journal article" date="2018" name="Sci. Rep.">
        <title>Genomic signatures of local adaptation to the degree of environmental predictability in rotifers.</title>
        <authorList>
            <person name="Franch-Gras L."/>
            <person name="Hahn C."/>
            <person name="Garcia-Roger E.M."/>
            <person name="Carmona M.J."/>
            <person name="Serra M."/>
            <person name="Gomez A."/>
        </authorList>
    </citation>
    <scope>NUCLEOTIDE SEQUENCE [LARGE SCALE GENOMIC DNA]</scope>
    <source>
        <strain evidence="13">HYR1</strain>
    </source>
</reference>
<dbReference type="Gene3D" id="1.25.40.320">
    <property type="entry name" value="Peptidase M1, leukotriene A4 hydrolase/aminopeptidase C-terminal domain"/>
    <property type="match status" value="1"/>
</dbReference>
<dbReference type="InterPro" id="IPR042097">
    <property type="entry name" value="Aminopeptidase_N-like_N_sf"/>
</dbReference>
<comment type="similarity">
    <text evidence="2">Belongs to the peptidase M1 family.</text>
</comment>
<dbReference type="InterPro" id="IPR001930">
    <property type="entry name" value="Peptidase_M1"/>
</dbReference>
<name>A0A3M7RZN0_BRAPC</name>
<dbReference type="CDD" id="cd09599">
    <property type="entry name" value="M1_LTA4H"/>
    <property type="match status" value="1"/>
</dbReference>
<organism evidence="13 14">
    <name type="scientific">Brachionus plicatilis</name>
    <name type="common">Marine rotifer</name>
    <name type="synonym">Brachionus muelleri</name>
    <dbReference type="NCBI Taxonomy" id="10195"/>
    <lineage>
        <taxon>Eukaryota</taxon>
        <taxon>Metazoa</taxon>
        <taxon>Spiralia</taxon>
        <taxon>Gnathifera</taxon>
        <taxon>Rotifera</taxon>
        <taxon>Eurotatoria</taxon>
        <taxon>Monogononta</taxon>
        <taxon>Pseudotrocha</taxon>
        <taxon>Ploima</taxon>
        <taxon>Brachionidae</taxon>
        <taxon>Brachionus</taxon>
    </lineage>
</organism>
<feature type="binding site" evidence="11">
    <location>
        <position position="321"/>
    </location>
    <ligand>
        <name>Zn(2+)</name>
        <dbReference type="ChEBI" id="CHEBI:29105"/>
        <note>catalytic</note>
    </ligand>
</feature>
<proteinExistence type="inferred from homology"/>
<keyword evidence="3" id="KW-0963">Cytoplasm</keyword>
<dbReference type="SUPFAM" id="SSF63737">
    <property type="entry name" value="Leukotriene A4 hydrolase N-terminal domain"/>
    <property type="match status" value="1"/>
</dbReference>
<dbReference type="InterPro" id="IPR049980">
    <property type="entry name" value="LTA4H_cat"/>
</dbReference>
<keyword evidence="14" id="KW-1185">Reference proteome</keyword>
<keyword evidence="6 13" id="KW-0378">Hydrolase</keyword>
<evidence type="ECO:0000256" key="7">
    <source>
        <dbReference type="ARBA" id="ARBA00022833"/>
    </source>
</evidence>
<dbReference type="GO" id="GO:0006508">
    <property type="term" value="P:proteolysis"/>
    <property type="evidence" value="ECO:0007669"/>
    <property type="project" value="UniProtKB-KW"/>
</dbReference>
<dbReference type="OrthoDB" id="79562at2759"/>
<dbReference type="Gene3D" id="3.30.2010.30">
    <property type="match status" value="1"/>
</dbReference>
<dbReference type="InterPro" id="IPR014782">
    <property type="entry name" value="Peptidase_M1_dom"/>
</dbReference>
<dbReference type="InterPro" id="IPR034015">
    <property type="entry name" value="M1_LTA4H"/>
</dbReference>
<keyword evidence="5 11" id="KW-0479">Metal-binding</keyword>